<dbReference type="Pfam" id="PF00440">
    <property type="entry name" value="TetR_N"/>
    <property type="match status" value="1"/>
</dbReference>
<accession>A0ABS6E2W1</accession>
<dbReference type="InterPro" id="IPR001647">
    <property type="entry name" value="HTH_TetR"/>
</dbReference>
<comment type="caution">
    <text evidence="4">The sequence shown here is derived from an EMBL/GenBank/DDBJ whole genome shotgun (WGS) entry which is preliminary data.</text>
</comment>
<evidence type="ECO:0000313" key="5">
    <source>
        <dbReference type="Proteomes" id="UP000749471"/>
    </source>
</evidence>
<name>A0ABS6E2W1_9FIRM</name>
<gene>
    <name evidence="4" type="ORF">KQI42_04475</name>
</gene>
<proteinExistence type="predicted"/>
<keyword evidence="1 2" id="KW-0238">DNA-binding</keyword>
<evidence type="ECO:0000256" key="1">
    <source>
        <dbReference type="ARBA" id="ARBA00023125"/>
    </source>
</evidence>
<dbReference type="PROSITE" id="PS50977">
    <property type="entry name" value="HTH_TETR_2"/>
    <property type="match status" value="1"/>
</dbReference>
<dbReference type="PANTHER" id="PTHR43479">
    <property type="entry name" value="ACREF/ENVCD OPERON REPRESSOR-RELATED"/>
    <property type="match status" value="1"/>
</dbReference>
<dbReference type="InterPro" id="IPR050624">
    <property type="entry name" value="HTH-type_Tx_Regulator"/>
</dbReference>
<evidence type="ECO:0000256" key="2">
    <source>
        <dbReference type="PROSITE-ProRule" id="PRU00335"/>
    </source>
</evidence>
<reference evidence="4 5" key="1">
    <citation type="submission" date="2021-06" db="EMBL/GenBank/DDBJ databases">
        <authorList>
            <person name="Sun Q."/>
            <person name="Li D."/>
        </authorList>
    </citation>
    <scope>NUCLEOTIDE SEQUENCE [LARGE SCALE GENOMIC DNA]</scope>
    <source>
        <strain evidence="4 5">MSJ-40</strain>
    </source>
</reference>
<sequence>MVRVLKQPEERKAEIMDIAWSLFSSKGYEETSVNEIIENTGIAKGTFYYYFKSKEEILDAVIERNMDRQIEKLKISLNDKDLNAIEKIKTIIVKNHEPQDDCDNFVDHLHRKGNFVMHYKSLIQSVKKYTPLISDIIKQGINEGIFKTDYPVEITEFLLIGTNFLFDPSIFTWSKDEYISKIKLIEDVIETSLRTEKGAFAFLSEMTEQLYQENEGMR</sequence>
<keyword evidence="5" id="KW-1185">Reference proteome</keyword>
<feature type="domain" description="HTH tetR-type" evidence="3">
    <location>
        <begin position="9"/>
        <end position="69"/>
    </location>
</feature>
<feature type="DNA-binding region" description="H-T-H motif" evidence="2">
    <location>
        <begin position="32"/>
        <end position="51"/>
    </location>
</feature>
<protein>
    <submittedName>
        <fullName evidence="4">TetR/AcrR family transcriptional regulator</fullName>
    </submittedName>
</protein>
<organism evidence="4 5">
    <name type="scientific">Tissierella simiarum</name>
    <dbReference type="NCBI Taxonomy" id="2841534"/>
    <lineage>
        <taxon>Bacteria</taxon>
        <taxon>Bacillati</taxon>
        <taxon>Bacillota</taxon>
        <taxon>Tissierellia</taxon>
        <taxon>Tissierellales</taxon>
        <taxon>Tissierellaceae</taxon>
        <taxon>Tissierella</taxon>
    </lineage>
</organism>
<dbReference type="PROSITE" id="PS01081">
    <property type="entry name" value="HTH_TETR_1"/>
    <property type="match status" value="1"/>
</dbReference>
<dbReference type="EMBL" id="JAHLPM010000003">
    <property type="protein sequence ID" value="MBU5437251.1"/>
    <property type="molecule type" value="Genomic_DNA"/>
</dbReference>
<dbReference type="InterPro" id="IPR049149">
    <property type="entry name" value="TetR/AcrR_C"/>
</dbReference>
<evidence type="ECO:0000259" key="3">
    <source>
        <dbReference type="PROSITE" id="PS50977"/>
    </source>
</evidence>
<dbReference type="InterPro" id="IPR023772">
    <property type="entry name" value="DNA-bd_HTH_TetR-type_CS"/>
</dbReference>
<dbReference type="Proteomes" id="UP000749471">
    <property type="component" value="Unassembled WGS sequence"/>
</dbReference>
<dbReference type="PANTHER" id="PTHR43479:SF11">
    <property type="entry name" value="ACREF_ENVCD OPERON REPRESSOR-RELATED"/>
    <property type="match status" value="1"/>
</dbReference>
<evidence type="ECO:0000313" key="4">
    <source>
        <dbReference type="EMBL" id="MBU5437251.1"/>
    </source>
</evidence>
<dbReference type="Pfam" id="PF21303">
    <property type="entry name" value="TetR_C_39"/>
    <property type="match status" value="1"/>
</dbReference>